<accession>A0A0V1G2A0</accession>
<organism evidence="1 2">
    <name type="scientific">Trichinella pseudospiralis</name>
    <name type="common">Parasitic roundworm</name>
    <dbReference type="NCBI Taxonomy" id="6337"/>
    <lineage>
        <taxon>Eukaryota</taxon>
        <taxon>Metazoa</taxon>
        <taxon>Ecdysozoa</taxon>
        <taxon>Nematoda</taxon>
        <taxon>Enoplea</taxon>
        <taxon>Dorylaimia</taxon>
        <taxon>Trichinellida</taxon>
        <taxon>Trichinellidae</taxon>
        <taxon>Trichinella</taxon>
    </lineage>
</organism>
<protein>
    <submittedName>
        <fullName evidence="1">Uncharacterized protein</fullName>
    </submittedName>
</protein>
<dbReference type="OrthoDB" id="5873998at2759"/>
<dbReference type="AlphaFoldDB" id="A0A0V1G2A0"/>
<keyword evidence="2" id="KW-1185">Reference proteome</keyword>
<reference evidence="1 2" key="1">
    <citation type="submission" date="2015-01" db="EMBL/GenBank/DDBJ databases">
        <title>Evolution of Trichinella species and genotypes.</title>
        <authorList>
            <person name="Korhonen P.K."/>
            <person name="Edoardo P."/>
            <person name="Giuseppe L.R."/>
            <person name="Gasser R.B."/>
        </authorList>
    </citation>
    <scope>NUCLEOTIDE SEQUENCE [LARGE SCALE GENOMIC DNA]</scope>
    <source>
        <strain evidence="1">ISS470</strain>
    </source>
</reference>
<comment type="caution">
    <text evidence="1">The sequence shown here is derived from an EMBL/GenBank/DDBJ whole genome shotgun (WGS) entry which is preliminary data.</text>
</comment>
<evidence type="ECO:0000313" key="1">
    <source>
        <dbReference type="EMBL" id="KRY92317.1"/>
    </source>
</evidence>
<dbReference type="EMBL" id="JYDT01000007">
    <property type="protein sequence ID" value="KRY92317.1"/>
    <property type="molecule type" value="Genomic_DNA"/>
</dbReference>
<sequence>MYNSYWFTAVPLLLKIFRARQDSNLQSSDPKSDALSVTPRALMCAKDLKLKLNFEHFFDKY</sequence>
<proteinExistence type="predicted"/>
<gene>
    <name evidence="1" type="ORF">T4D_16716</name>
</gene>
<name>A0A0V1G2A0_TRIPS</name>
<evidence type="ECO:0000313" key="2">
    <source>
        <dbReference type="Proteomes" id="UP000054995"/>
    </source>
</evidence>
<dbReference type="Proteomes" id="UP000054995">
    <property type="component" value="Unassembled WGS sequence"/>
</dbReference>